<sequence>MFEVIDTYTESHVSCAGIYNKTDRVEIAFIDRWDAPALWYAGRHFREVSQLWGACIEWIIVCEKGFAWKRVSDWREFR</sequence>
<gene>
    <name evidence="1" type="ORF">L596_010878</name>
</gene>
<dbReference type="AlphaFoldDB" id="A0A4U5PKA7"/>
<dbReference type="Proteomes" id="UP000298663">
    <property type="component" value="Unassembled WGS sequence"/>
</dbReference>
<organism evidence="1 2">
    <name type="scientific">Steinernema carpocapsae</name>
    <name type="common">Entomopathogenic nematode</name>
    <dbReference type="NCBI Taxonomy" id="34508"/>
    <lineage>
        <taxon>Eukaryota</taxon>
        <taxon>Metazoa</taxon>
        <taxon>Ecdysozoa</taxon>
        <taxon>Nematoda</taxon>
        <taxon>Chromadorea</taxon>
        <taxon>Rhabditida</taxon>
        <taxon>Tylenchina</taxon>
        <taxon>Panagrolaimomorpha</taxon>
        <taxon>Strongyloidoidea</taxon>
        <taxon>Steinernematidae</taxon>
        <taxon>Steinernema</taxon>
    </lineage>
</organism>
<proteinExistence type="predicted"/>
<reference evidence="1 2" key="1">
    <citation type="journal article" date="2015" name="Genome Biol.">
        <title>Comparative genomics of Steinernema reveals deeply conserved gene regulatory networks.</title>
        <authorList>
            <person name="Dillman A.R."/>
            <person name="Macchietto M."/>
            <person name="Porter C.F."/>
            <person name="Rogers A."/>
            <person name="Williams B."/>
            <person name="Antoshechkin I."/>
            <person name="Lee M.M."/>
            <person name="Goodwin Z."/>
            <person name="Lu X."/>
            <person name="Lewis E.E."/>
            <person name="Goodrich-Blair H."/>
            <person name="Stock S.P."/>
            <person name="Adams B.J."/>
            <person name="Sternberg P.W."/>
            <person name="Mortazavi A."/>
        </authorList>
    </citation>
    <scope>NUCLEOTIDE SEQUENCE [LARGE SCALE GENOMIC DNA]</scope>
    <source>
        <strain evidence="1 2">ALL</strain>
    </source>
</reference>
<protein>
    <submittedName>
        <fullName evidence="1">Uncharacterized protein</fullName>
    </submittedName>
</protein>
<dbReference type="EMBL" id="AZBU02000002">
    <property type="protein sequence ID" value="TKR96933.1"/>
    <property type="molecule type" value="Genomic_DNA"/>
</dbReference>
<comment type="caution">
    <text evidence="1">The sequence shown here is derived from an EMBL/GenBank/DDBJ whole genome shotgun (WGS) entry which is preliminary data.</text>
</comment>
<accession>A0A4U5PKA7</accession>
<evidence type="ECO:0000313" key="1">
    <source>
        <dbReference type="EMBL" id="TKR96933.1"/>
    </source>
</evidence>
<evidence type="ECO:0000313" key="2">
    <source>
        <dbReference type="Proteomes" id="UP000298663"/>
    </source>
</evidence>
<reference evidence="1 2" key="2">
    <citation type="journal article" date="2019" name="G3 (Bethesda)">
        <title>Hybrid Assembly of the Genome of the Entomopathogenic Nematode Steinernema carpocapsae Identifies the X-Chromosome.</title>
        <authorList>
            <person name="Serra L."/>
            <person name="Macchietto M."/>
            <person name="Macias-Munoz A."/>
            <person name="McGill C.J."/>
            <person name="Rodriguez I.M."/>
            <person name="Rodriguez B."/>
            <person name="Murad R."/>
            <person name="Mortazavi A."/>
        </authorList>
    </citation>
    <scope>NUCLEOTIDE SEQUENCE [LARGE SCALE GENOMIC DNA]</scope>
    <source>
        <strain evidence="1 2">ALL</strain>
    </source>
</reference>
<name>A0A4U5PKA7_STECR</name>
<keyword evidence="2" id="KW-1185">Reference proteome</keyword>